<dbReference type="OMA" id="YLMEAPE"/>
<dbReference type="VEuPathDB" id="HostDB:ENSCPOG00000037321"/>
<evidence type="ECO:0000256" key="2">
    <source>
        <dbReference type="ARBA" id="ARBA00022741"/>
    </source>
</evidence>
<evidence type="ECO:0000256" key="3">
    <source>
        <dbReference type="ARBA" id="ARBA00023134"/>
    </source>
</evidence>
<evidence type="ECO:0000256" key="4">
    <source>
        <dbReference type="SAM" id="Coils"/>
    </source>
</evidence>
<keyword evidence="3" id="KW-0342">GTP-binding</keyword>
<evidence type="ECO:0000313" key="6">
    <source>
        <dbReference type="Ensembl" id="ENSCPOP00000029585.1"/>
    </source>
</evidence>
<evidence type="ECO:0000259" key="5">
    <source>
        <dbReference type="PROSITE" id="PS51720"/>
    </source>
</evidence>
<dbReference type="PROSITE" id="PS51720">
    <property type="entry name" value="G_AIG1"/>
    <property type="match status" value="1"/>
</dbReference>
<dbReference type="InParanoid" id="A0A286XVT6"/>
<dbReference type="Ensembl" id="ENSCPOT00000044697.1">
    <property type="protein sequence ID" value="ENSCPOP00000029585.1"/>
    <property type="gene ID" value="ENSCPOG00000037321.1"/>
</dbReference>
<dbReference type="GeneTree" id="ENSGT00940000159317"/>
<dbReference type="Pfam" id="PF04548">
    <property type="entry name" value="AIG1"/>
    <property type="match status" value="1"/>
</dbReference>
<dbReference type="PANTHER" id="PTHR10903">
    <property type="entry name" value="GTPASE, IMAP FAMILY MEMBER-RELATED"/>
    <property type="match status" value="1"/>
</dbReference>
<dbReference type="InterPro" id="IPR027417">
    <property type="entry name" value="P-loop_NTPase"/>
</dbReference>
<feature type="coiled-coil region" evidence="4">
    <location>
        <begin position="242"/>
        <end position="290"/>
    </location>
</feature>
<evidence type="ECO:0000313" key="7">
    <source>
        <dbReference type="Proteomes" id="UP000005447"/>
    </source>
</evidence>
<gene>
    <name evidence="6" type="primary">GIMAP4</name>
</gene>
<accession>A0A286XVT6</accession>
<dbReference type="STRING" id="10141.ENSCPOP00000029585"/>
<reference evidence="6" key="3">
    <citation type="submission" date="2025-09" db="UniProtKB">
        <authorList>
            <consortium name="Ensembl"/>
        </authorList>
    </citation>
    <scope>IDENTIFICATION</scope>
    <source>
        <strain evidence="6">2N</strain>
    </source>
</reference>
<evidence type="ECO:0000256" key="1">
    <source>
        <dbReference type="ARBA" id="ARBA00008535"/>
    </source>
</evidence>
<dbReference type="InterPro" id="IPR006703">
    <property type="entry name" value="G_AIG1"/>
</dbReference>
<keyword evidence="4" id="KW-0175">Coiled coil</keyword>
<dbReference type="GO" id="GO:0005829">
    <property type="term" value="C:cytosol"/>
    <property type="evidence" value="ECO:0007669"/>
    <property type="project" value="Ensembl"/>
</dbReference>
<dbReference type="InterPro" id="IPR045058">
    <property type="entry name" value="GIMA/IAN/Toc"/>
</dbReference>
<proteinExistence type="inferred from homology"/>
<dbReference type="AlphaFoldDB" id="A0A286XVT6"/>
<protein>
    <submittedName>
        <fullName evidence="6">GTPase, IMAP family member 4</fullName>
    </submittedName>
</protein>
<name>A0A286XVT6_CAVPO</name>
<feature type="domain" description="AIG1-type G" evidence="5">
    <location>
        <begin position="29"/>
        <end position="231"/>
    </location>
</feature>
<dbReference type="FunCoup" id="A0A286XVT6">
    <property type="interactions" value="480"/>
</dbReference>
<sequence>MTRLCFFIYRNQTTMAAPYDGSGNQDCRNSQLRIVLLGKTGAGKSATGNSILGEKAFSSGIASKSITKACQKSICTWNEREIVVVDTPGIFDTEAQDVDTRREIARCIQLTSPGPHALVLVVPLGRYTEEESKATEKILNMFGCRARRFTILLFTRKDDLEGIDLGDYIMDAPERVQNLIDRFDGRYCAFNNRAMGSEQEDQRNQLLTLVQRIVRENHGECYTSELYQRTEEQIQKQIHLVQEQCRAELERVRAQLREEYEEKIRDLEDKLEQERRKAQMEKEIARRESLCIHRQQNARMEVESQTSIIEFIIQTWNFVSLWISLFKD</sequence>
<dbReference type="EMBL" id="AAKN02032921">
    <property type="status" value="NOT_ANNOTATED_CDS"/>
    <property type="molecule type" value="Genomic_DNA"/>
</dbReference>
<dbReference type="GO" id="GO:0005525">
    <property type="term" value="F:GTP binding"/>
    <property type="evidence" value="ECO:0007669"/>
    <property type="project" value="UniProtKB-KW"/>
</dbReference>
<reference evidence="7" key="1">
    <citation type="journal article" date="2011" name="Nature">
        <title>A high-resolution map of human evolutionary constraint using 29 mammals.</title>
        <authorList>
            <person name="Lindblad-Toh K."/>
            <person name="Garber M."/>
            <person name="Zuk O."/>
            <person name="Lin M.F."/>
            <person name="Parker B.J."/>
            <person name="Washietl S."/>
            <person name="Kheradpour P."/>
            <person name="Ernst J."/>
            <person name="Jordan G."/>
            <person name="Mauceli E."/>
            <person name="Ward L.D."/>
            <person name="Lowe C.B."/>
            <person name="Holloway A.K."/>
            <person name="Clamp M."/>
            <person name="Gnerre S."/>
            <person name="Alfoldi J."/>
            <person name="Beal K."/>
            <person name="Chang J."/>
            <person name="Clawson H."/>
            <person name="Cuff J."/>
            <person name="Di Palma F."/>
            <person name="Fitzgerald S."/>
            <person name="Flicek P."/>
            <person name="Guttman M."/>
            <person name="Hubisz M.J."/>
            <person name="Jaffe D.B."/>
            <person name="Jungreis I."/>
            <person name="Kent W.J."/>
            <person name="Kostka D."/>
            <person name="Lara M."/>
            <person name="Martins A.L."/>
            <person name="Massingham T."/>
            <person name="Moltke I."/>
            <person name="Raney B.J."/>
            <person name="Rasmussen M.D."/>
            <person name="Robinson J."/>
            <person name="Stark A."/>
            <person name="Vilella A.J."/>
            <person name="Wen J."/>
            <person name="Xie X."/>
            <person name="Zody M.C."/>
            <person name="Baldwin J."/>
            <person name="Bloom T."/>
            <person name="Chin C.W."/>
            <person name="Heiman D."/>
            <person name="Nicol R."/>
            <person name="Nusbaum C."/>
            <person name="Young S."/>
            <person name="Wilkinson J."/>
            <person name="Worley K.C."/>
            <person name="Kovar C.L."/>
            <person name="Muzny D.M."/>
            <person name="Gibbs R.A."/>
            <person name="Cree A."/>
            <person name="Dihn H.H."/>
            <person name="Fowler G."/>
            <person name="Jhangiani S."/>
            <person name="Joshi V."/>
            <person name="Lee S."/>
            <person name="Lewis L.R."/>
            <person name="Nazareth L.V."/>
            <person name="Okwuonu G."/>
            <person name="Santibanez J."/>
            <person name="Warren W.C."/>
            <person name="Mardis E.R."/>
            <person name="Weinstock G.M."/>
            <person name="Wilson R.K."/>
            <person name="Delehaunty K."/>
            <person name="Dooling D."/>
            <person name="Fronik C."/>
            <person name="Fulton L."/>
            <person name="Fulton B."/>
            <person name="Graves T."/>
            <person name="Minx P."/>
            <person name="Sodergren E."/>
            <person name="Birney E."/>
            <person name="Margulies E.H."/>
            <person name="Herrero J."/>
            <person name="Green E.D."/>
            <person name="Haussler D."/>
            <person name="Siepel A."/>
            <person name="Goldman N."/>
            <person name="Pollard K.S."/>
            <person name="Pedersen J.S."/>
            <person name="Lander E.S."/>
            <person name="Kellis M."/>
        </authorList>
    </citation>
    <scope>NUCLEOTIDE SEQUENCE [LARGE SCALE GENOMIC DNA]</scope>
    <source>
        <strain evidence="7">2N</strain>
    </source>
</reference>
<reference evidence="6" key="2">
    <citation type="submission" date="2025-08" db="UniProtKB">
        <authorList>
            <consortium name="Ensembl"/>
        </authorList>
    </citation>
    <scope>IDENTIFICATION</scope>
    <source>
        <strain evidence="6">2N</strain>
    </source>
</reference>
<organism evidence="6 7">
    <name type="scientific">Cavia porcellus</name>
    <name type="common">Guinea pig</name>
    <dbReference type="NCBI Taxonomy" id="10141"/>
    <lineage>
        <taxon>Eukaryota</taxon>
        <taxon>Metazoa</taxon>
        <taxon>Chordata</taxon>
        <taxon>Craniata</taxon>
        <taxon>Vertebrata</taxon>
        <taxon>Euteleostomi</taxon>
        <taxon>Mammalia</taxon>
        <taxon>Eutheria</taxon>
        <taxon>Euarchontoglires</taxon>
        <taxon>Glires</taxon>
        <taxon>Rodentia</taxon>
        <taxon>Hystricomorpha</taxon>
        <taxon>Caviidae</taxon>
        <taxon>Cavia</taxon>
    </lineage>
</organism>
<keyword evidence="2" id="KW-0547">Nucleotide-binding</keyword>
<comment type="similarity">
    <text evidence="1">Belongs to the TRAFAC class TrmE-Era-EngA-EngB-Septin-like GTPase superfamily. AIG1/Toc34/Toc159-like paraseptin GTPase family. IAN subfamily.</text>
</comment>
<dbReference type="SUPFAM" id="SSF52540">
    <property type="entry name" value="P-loop containing nucleoside triphosphate hydrolases"/>
    <property type="match status" value="1"/>
</dbReference>
<dbReference type="Gene3D" id="3.40.50.300">
    <property type="entry name" value="P-loop containing nucleotide triphosphate hydrolases"/>
    <property type="match status" value="1"/>
</dbReference>
<dbReference type="PANTHER" id="PTHR10903:SF182">
    <property type="entry name" value="GTPASE IMAP FAMILY MEMBER 4"/>
    <property type="match status" value="1"/>
</dbReference>
<keyword evidence="7" id="KW-1185">Reference proteome</keyword>
<dbReference type="CDD" id="cd01852">
    <property type="entry name" value="AIG1"/>
    <property type="match status" value="1"/>
</dbReference>
<dbReference type="Proteomes" id="UP000005447">
    <property type="component" value="Unassembled WGS sequence"/>
</dbReference>
<dbReference type="Bgee" id="ENSCPOG00000037321">
    <property type="expression patterns" value="Expressed in adrenal gland and 9 other cell types or tissues"/>
</dbReference>
<dbReference type="FunFam" id="3.40.50.300:FF:000366">
    <property type="entry name" value="GTPase, IMAP family member 2"/>
    <property type="match status" value="1"/>
</dbReference>